<dbReference type="InterPro" id="IPR035906">
    <property type="entry name" value="MetI-like_sf"/>
</dbReference>
<protein>
    <submittedName>
        <fullName evidence="9">Peptide/nickel transport system permease protein</fullName>
    </submittedName>
</protein>
<evidence type="ECO:0000313" key="10">
    <source>
        <dbReference type="Proteomes" id="UP000199470"/>
    </source>
</evidence>
<dbReference type="RefSeq" id="WP_093387580.1">
    <property type="nucleotide sequence ID" value="NZ_FOTW01000010.1"/>
</dbReference>
<evidence type="ECO:0000256" key="4">
    <source>
        <dbReference type="ARBA" id="ARBA00022692"/>
    </source>
</evidence>
<keyword evidence="5 7" id="KW-1133">Transmembrane helix</keyword>
<dbReference type="AlphaFoldDB" id="A0A1I4M6D4"/>
<dbReference type="GO" id="GO:0071916">
    <property type="term" value="F:dipeptide transmembrane transporter activity"/>
    <property type="evidence" value="ECO:0007669"/>
    <property type="project" value="TreeGrafter"/>
</dbReference>
<proteinExistence type="inferred from homology"/>
<feature type="transmembrane region" description="Helical" evidence="7">
    <location>
        <begin position="132"/>
        <end position="155"/>
    </location>
</feature>
<sequence>MFAYIVRRLWQMLPTMLGVVLLVFILFNWVGGDPAYILAGKMANAESIANIRRQLGVDQPYHVQLWIFVQQIATFDFGQSWATGESVAHIIGSRLGPSLTVLLPLTVLETVLGVALALAIAFVRGSLTDRAVMVACTVGMSISILVYIIVFQYGLAFKLGLFPVQGWGDGFWENLLRYASLPILIGLAVSIAPTLRLYRSFVLDEVNQDYVRTARAKGLGEARVMWLHVLRNAAIPIITHVMANLPALLIGAFLLERFFGIPGIGREVILAVERSDFPVIKAITVYVAVATMLFNLLTDLLYQAVDPRVQLK</sequence>
<reference evidence="9 10" key="1">
    <citation type="submission" date="2016-10" db="EMBL/GenBank/DDBJ databases">
        <authorList>
            <person name="de Groot N.N."/>
        </authorList>
    </citation>
    <scope>NUCLEOTIDE SEQUENCE [LARGE SCALE GENOMIC DNA]</scope>
    <source>
        <strain evidence="9 10">ATCC 43154</strain>
    </source>
</reference>
<dbReference type="InterPro" id="IPR045621">
    <property type="entry name" value="BPD_transp_1_N"/>
</dbReference>
<keyword evidence="10" id="KW-1185">Reference proteome</keyword>
<organism evidence="9 10">
    <name type="scientific">Rugamonas rubra</name>
    <dbReference type="NCBI Taxonomy" id="758825"/>
    <lineage>
        <taxon>Bacteria</taxon>
        <taxon>Pseudomonadati</taxon>
        <taxon>Pseudomonadota</taxon>
        <taxon>Betaproteobacteria</taxon>
        <taxon>Burkholderiales</taxon>
        <taxon>Oxalobacteraceae</taxon>
        <taxon>Telluria group</taxon>
        <taxon>Rugamonas</taxon>
    </lineage>
</organism>
<comment type="similarity">
    <text evidence="7">Belongs to the binding-protein-dependent transport system permease family.</text>
</comment>
<keyword evidence="6 7" id="KW-0472">Membrane</keyword>
<feature type="domain" description="ABC transmembrane type-1" evidence="8">
    <location>
        <begin position="95"/>
        <end position="298"/>
    </location>
</feature>
<gene>
    <name evidence="9" type="ORF">SAMN02982985_02277</name>
</gene>
<dbReference type="STRING" id="758825.SAMN02982985_02277"/>
<dbReference type="GO" id="GO:0005886">
    <property type="term" value="C:plasma membrane"/>
    <property type="evidence" value="ECO:0007669"/>
    <property type="project" value="UniProtKB-SubCell"/>
</dbReference>
<feature type="transmembrane region" description="Helical" evidence="7">
    <location>
        <begin position="12"/>
        <end position="31"/>
    </location>
</feature>
<dbReference type="PANTHER" id="PTHR43163">
    <property type="entry name" value="DIPEPTIDE TRANSPORT SYSTEM PERMEASE PROTEIN DPPB-RELATED"/>
    <property type="match status" value="1"/>
</dbReference>
<dbReference type="OrthoDB" id="9803623at2"/>
<evidence type="ECO:0000256" key="2">
    <source>
        <dbReference type="ARBA" id="ARBA00022448"/>
    </source>
</evidence>
<name>A0A1I4M6D4_9BURK</name>
<evidence type="ECO:0000259" key="8">
    <source>
        <dbReference type="PROSITE" id="PS50928"/>
    </source>
</evidence>
<feature type="transmembrane region" description="Helical" evidence="7">
    <location>
        <begin position="283"/>
        <end position="302"/>
    </location>
</feature>
<evidence type="ECO:0000256" key="7">
    <source>
        <dbReference type="RuleBase" id="RU363032"/>
    </source>
</evidence>
<evidence type="ECO:0000256" key="6">
    <source>
        <dbReference type="ARBA" id="ARBA00023136"/>
    </source>
</evidence>
<evidence type="ECO:0000256" key="5">
    <source>
        <dbReference type="ARBA" id="ARBA00022989"/>
    </source>
</evidence>
<dbReference type="PROSITE" id="PS50928">
    <property type="entry name" value="ABC_TM1"/>
    <property type="match status" value="1"/>
</dbReference>
<evidence type="ECO:0000313" key="9">
    <source>
        <dbReference type="EMBL" id="SFL98842.1"/>
    </source>
</evidence>
<dbReference type="EMBL" id="FOTW01000010">
    <property type="protein sequence ID" value="SFL98842.1"/>
    <property type="molecule type" value="Genomic_DNA"/>
</dbReference>
<feature type="transmembrane region" description="Helical" evidence="7">
    <location>
        <begin position="175"/>
        <end position="195"/>
    </location>
</feature>
<comment type="subcellular location">
    <subcellularLocation>
        <location evidence="1 7">Cell membrane</location>
        <topology evidence="1 7">Multi-pass membrane protein</topology>
    </subcellularLocation>
</comment>
<dbReference type="Pfam" id="PF00528">
    <property type="entry name" value="BPD_transp_1"/>
    <property type="match status" value="1"/>
</dbReference>
<feature type="transmembrane region" description="Helical" evidence="7">
    <location>
        <begin position="233"/>
        <end position="255"/>
    </location>
</feature>
<dbReference type="Gene3D" id="1.10.3720.10">
    <property type="entry name" value="MetI-like"/>
    <property type="match status" value="1"/>
</dbReference>
<keyword evidence="2 7" id="KW-0813">Transport</keyword>
<dbReference type="PANTHER" id="PTHR43163:SF6">
    <property type="entry name" value="DIPEPTIDE TRANSPORT SYSTEM PERMEASE PROTEIN DPPB-RELATED"/>
    <property type="match status" value="1"/>
</dbReference>
<evidence type="ECO:0000256" key="1">
    <source>
        <dbReference type="ARBA" id="ARBA00004651"/>
    </source>
</evidence>
<feature type="transmembrane region" description="Helical" evidence="7">
    <location>
        <begin position="101"/>
        <end position="123"/>
    </location>
</feature>
<keyword evidence="4 7" id="KW-0812">Transmembrane</keyword>
<accession>A0A1I4M6D4</accession>
<keyword evidence="3" id="KW-1003">Cell membrane</keyword>
<dbReference type="Pfam" id="PF19300">
    <property type="entry name" value="BPD_transp_1_N"/>
    <property type="match status" value="1"/>
</dbReference>
<dbReference type="SUPFAM" id="SSF161098">
    <property type="entry name" value="MetI-like"/>
    <property type="match status" value="1"/>
</dbReference>
<evidence type="ECO:0000256" key="3">
    <source>
        <dbReference type="ARBA" id="ARBA00022475"/>
    </source>
</evidence>
<dbReference type="InterPro" id="IPR000515">
    <property type="entry name" value="MetI-like"/>
</dbReference>
<dbReference type="CDD" id="cd06261">
    <property type="entry name" value="TM_PBP2"/>
    <property type="match status" value="1"/>
</dbReference>
<dbReference type="Proteomes" id="UP000199470">
    <property type="component" value="Unassembled WGS sequence"/>
</dbReference>